<name>A0A1C9W892_9GAMM</name>
<evidence type="ECO:0000313" key="2">
    <source>
        <dbReference type="Proteomes" id="UP000095672"/>
    </source>
</evidence>
<gene>
    <name evidence="1" type="ORF">AUP74_01920</name>
</gene>
<dbReference type="EMBL" id="CP014143">
    <property type="protein sequence ID" value="AOS97350.1"/>
    <property type="molecule type" value="Genomic_DNA"/>
</dbReference>
<evidence type="ECO:0000313" key="1">
    <source>
        <dbReference type="EMBL" id="AOS97350.1"/>
    </source>
</evidence>
<dbReference type="KEGG" id="micc:AUP74_01920"/>
<dbReference type="Proteomes" id="UP000095672">
    <property type="component" value="Chromosome"/>
</dbReference>
<dbReference type="PATRIC" id="fig|1769779.3.peg.1925"/>
<keyword evidence="2" id="KW-1185">Reference proteome</keyword>
<dbReference type="STRING" id="1769779.AUP74_01920"/>
<organism evidence="1 2">
    <name type="scientific">Microbulbifer aggregans</name>
    <dbReference type="NCBI Taxonomy" id="1769779"/>
    <lineage>
        <taxon>Bacteria</taxon>
        <taxon>Pseudomonadati</taxon>
        <taxon>Pseudomonadota</taxon>
        <taxon>Gammaproteobacteria</taxon>
        <taxon>Cellvibrionales</taxon>
        <taxon>Microbulbiferaceae</taxon>
        <taxon>Microbulbifer</taxon>
    </lineage>
</organism>
<evidence type="ECO:0008006" key="3">
    <source>
        <dbReference type="Google" id="ProtNLM"/>
    </source>
</evidence>
<dbReference type="AlphaFoldDB" id="A0A1C9W892"/>
<sequence>MQQCETCGNAYDKPMQITIDNQEHFFDSFECAIQALAPRCSHCSCRILGHGTEAEGKFYCCAHCASAEGHDEMIDRV</sequence>
<accession>A0A1C9W892</accession>
<proteinExistence type="predicted"/>
<reference evidence="2" key="1">
    <citation type="submission" date="2016-01" db="EMBL/GenBank/DDBJ databases">
        <title>Complete genome sequence of Microbulbifer sp. CCB-MM1, a halophile isolated from Matang Mangrove Forest, Perak.</title>
        <authorList>
            <person name="Moh T.H."/>
            <person name="Dinesh B."/>
            <person name="Lau N.-S."/>
            <person name="Go F."/>
            <person name="Alexander Chong S.-C."/>
        </authorList>
    </citation>
    <scope>NUCLEOTIDE SEQUENCE [LARGE SCALE GENOMIC DNA]</scope>
    <source>
        <strain evidence="2">CCB-MM1</strain>
    </source>
</reference>
<protein>
    <recommendedName>
        <fullName evidence="3">Metallothionein</fullName>
    </recommendedName>
</protein>